<dbReference type="STRING" id="995060.SAMN04487904_11336"/>
<keyword evidence="2" id="KW-1133">Transmembrane helix</keyword>
<organism evidence="3 4">
    <name type="scientific">Actinopolyspora righensis</name>
    <dbReference type="NCBI Taxonomy" id="995060"/>
    <lineage>
        <taxon>Bacteria</taxon>
        <taxon>Bacillati</taxon>
        <taxon>Actinomycetota</taxon>
        <taxon>Actinomycetes</taxon>
        <taxon>Actinopolysporales</taxon>
        <taxon>Actinopolysporaceae</taxon>
        <taxon>Actinopolyspora</taxon>
        <taxon>Actinopolyspora alba group</taxon>
    </lineage>
</organism>
<sequence>MDEGLLRERMSSAVDGEPPLRFDPDHVADDAVRLRKRRRATLGSGAATMAVIGAVAVVPVWTGAEAGQPVVPAASSSGSAADTGTSRPDEQRVEQLARHAVDKVVELAPGARDVRASEADFVDKNEELPAHLSITVAFTNSQGSAEVELDVFPDGVPGGVNLGEGDSFQLRTGKHDDGVGSDGGDVSKSRKLSPNPSVRQLTRERADGSVIFVAAGIPENASDEKRLREGPVMPRWQLARLATDPKFRLEG</sequence>
<reference evidence="4" key="1">
    <citation type="submission" date="2016-10" db="EMBL/GenBank/DDBJ databases">
        <authorList>
            <person name="Varghese N."/>
            <person name="Submissions S."/>
        </authorList>
    </citation>
    <scope>NUCLEOTIDE SEQUENCE [LARGE SCALE GENOMIC DNA]</scope>
    <source>
        <strain evidence="4">DSM 45501</strain>
    </source>
</reference>
<evidence type="ECO:0000313" key="4">
    <source>
        <dbReference type="Proteomes" id="UP000199165"/>
    </source>
</evidence>
<keyword evidence="2" id="KW-0812">Transmembrane</keyword>
<evidence type="ECO:0000256" key="2">
    <source>
        <dbReference type="SAM" id="Phobius"/>
    </source>
</evidence>
<feature type="region of interest" description="Disordered" evidence="1">
    <location>
        <begin position="69"/>
        <end position="91"/>
    </location>
</feature>
<dbReference type="EMBL" id="FPAT01000013">
    <property type="protein sequence ID" value="SFT91652.1"/>
    <property type="molecule type" value="Genomic_DNA"/>
</dbReference>
<evidence type="ECO:0000313" key="3">
    <source>
        <dbReference type="EMBL" id="SFT91652.1"/>
    </source>
</evidence>
<feature type="compositionally biased region" description="Basic and acidic residues" evidence="1">
    <location>
        <begin position="1"/>
        <end position="10"/>
    </location>
</feature>
<evidence type="ECO:0000256" key="1">
    <source>
        <dbReference type="SAM" id="MobiDB-lite"/>
    </source>
</evidence>
<dbReference type="AlphaFoldDB" id="A0A1I7BWT3"/>
<dbReference type="RefSeq" id="WP_092980580.1">
    <property type="nucleotide sequence ID" value="NZ_FPAT01000013.1"/>
</dbReference>
<keyword evidence="4" id="KW-1185">Reference proteome</keyword>
<keyword evidence="2" id="KW-0472">Membrane</keyword>
<proteinExistence type="predicted"/>
<accession>A0A1I7BWT3</accession>
<protein>
    <submittedName>
        <fullName evidence="3">Uncharacterized protein</fullName>
    </submittedName>
</protein>
<dbReference type="Proteomes" id="UP000199165">
    <property type="component" value="Unassembled WGS sequence"/>
</dbReference>
<feature type="transmembrane region" description="Helical" evidence="2">
    <location>
        <begin position="42"/>
        <end position="61"/>
    </location>
</feature>
<feature type="region of interest" description="Disordered" evidence="1">
    <location>
        <begin position="162"/>
        <end position="204"/>
    </location>
</feature>
<feature type="region of interest" description="Disordered" evidence="1">
    <location>
        <begin position="1"/>
        <end position="22"/>
    </location>
</feature>
<name>A0A1I7BWT3_9ACTN</name>
<gene>
    <name evidence="3" type="ORF">SAMN04487904_11336</name>
</gene>